<sequence length="179" mass="20054">MPGDFVECGVNTGFLSRAVMQYIEFEKHPSRNFHLLDTFTGLDLSQLSPGERAMGLEEYNKNLYGKDLYAQVQNTFQDYPNVAIIRGSVPGTLQQCKAESVCYLSIDMNCAYPELEALAFFYEKLSPSAWVVLDDYGFSQFVHQRKALDAFAKDVGVDILELPTGQGIIVKAPSVFESR</sequence>
<dbReference type="PANTHER" id="PTHR40036:SF1">
    <property type="entry name" value="MACROCIN O-METHYLTRANSFERASE"/>
    <property type="match status" value="1"/>
</dbReference>
<proteinExistence type="predicted"/>
<evidence type="ECO:0008006" key="2">
    <source>
        <dbReference type="Google" id="ProtNLM"/>
    </source>
</evidence>
<organism evidence="1">
    <name type="scientific">marine metagenome</name>
    <dbReference type="NCBI Taxonomy" id="408172"/>
    <lineage>
        <taxon>unclassified sequences</taxon>
        <taxon>metagenomes</taxon>
        <taxon>ecological metagenomes</taxon>
    </lineage>
</organism>
<dbReference type="PANTHER" id="PTHR40036">
    <property type="entry name" value="MACROCIN O-METHYLTRANSFERASE"/>
    <property type="match status" value="1"/>
</dbReference>
<dbReference type="Pfam" id="PF05711">
    <property type="entry name" value="TylF"/>
    <property type="match status" value="1"/>
</dbReference>
<gene>
    <name evidence="1" type="ORF">METZ01_LOCUS359119</name>
</gene>
<dbReference type="InterPro" id="IPR029063">
    <property type="entry name" value="SAM-dependent_MTases_sf"/>
</dbReference>
<reference evidence="1" key="1">
    <citation type="submission" date="2018-05" db="EMBL/GenBank/DDBJ databases">
        <authorList>
            <person name="Lanie J.A."/>
            <person name="Ng W.-L."/>
            <person name="Kazmierczak K.M."/>
            <person name="Andrzejewski T.M."/>
            <person name="Davidsen T.M."/>
            <person name="Wayne K.J."/>
            <person name="Tettelin H."/>
            <person name="Glass J.I."/>
            <person name="Rusch D."/>
            <person name="Podicherti R."/>
            <person name="Tsui H.-C.T."/>
            <person name="Winkler M.E."/>
        </authorList>
    </citation>
    <scope>NUCLEOTIDE SEQUENCE</scope>
</reference>
<accession>A0A382S9Y0</accession>
<dbReference type="EMBL" id="UINC01127259">
    <property type="protein sequence ID" value="SVD06265.1"/>
    <property type="molecule type" value="Genomic_DNA"/>
</dbReference>
<dbReference type="InterPro" id="IPR008884">
    <property type="entry name" value="TylF_MeTrfase"/>
</dbReference>
<dbReference type="AlphaFoldDB" id="A0A382S9Y0"/>
<evidence type="ECO:0000313" key="1">
    <source>
        <dbReference type="EMBL" id="SVD06265.1"/>
    </source>
</evidence>
<protein>
    <recommendedName>
        <fullName evidence="2">Methyltransferase FkbM domain-containing protein</fullName>
    </recommendedName>
</protein>
<name>A0A382S9Y0_9ZZZZ</name>
<dbReference type="Gene3D" id="3.40.50.150">
    <property type="entry name" value="Vaccinia Virus protein VP39"/>
    <property type="match status" value="1"/>
</dbReference>